<evidence type="ECO:0000313" key="2">
    <source>
        <dbReference type="EMBL" id="GHD82345.1"/>
    </source>
</evidence>
<gene>
    <name evidence="2" type="ORF">GCM10011419_29730</name>
</gene>
<sequence length="209" mass="22947">MPILRKLEISNFRGIQALSWKPSPGINALIGPGDSCKSTILDAIDWCLGARRSLPVGESDFFLLDTTKAITIIATVGHLADELKSLSRYGEYLKGFNLADGTIHDEPGLGLDVVLQLALRIEQDLEPQWYVLPRSSSTDLPIESLPRLPWSHRQLLSPSRIGSNSSHNLSWRRDSALAKLSSEEVSASDVLADALRNASSLSDLTSRMR</sequence>
<dbReference type="Proteomes" id="UP000662678">
    <property type="component" value="Unassembled WGS sequence"/>
</dbReference>
<reference evidence="3" key="1">
    <citation type="journal article" date="2019" name="Int. J. Syst. Evol. Microbiol.">
        <title>The Global Catalogue of Microorganisms (GCM) 10K type strain sequencing project: providing services to taxonomists for standard genome sequencing and annotation.</title>
        <authorList>
            <consortium name="The Broad Institute Genomics Platform"/>
            <consortium name="The Broad Institute Genome Sequencing Center for Infectious Disease"/>
            <person name="Wu L."/>
            <person name="Ma J."/>
        </authorList>
    </citation>
    <scope>NUCLEOTIDE SEQUENCE [LARGE SCALE GENOMIC DNA]</scope>
    <source>
        <strain evidence="3">KCTC 23713</strain>
    </source>
</reference>
<accession>A0ABQ3HCP6</accession>
<feature type="domain" description="Rad50/SbcC-type AAA" evidence="1">
    <location>
        <begin position="6"/>
        <end position="51"/>
    </location>
</feature>
<keyword evidence="3" id="KW-1185">Reference proteome</keyword>
<dbReference type="Pfam" id="PF13476">
    <property type="entry name" value="AAA_23"/>
    <property type="match status" value="1"/>
</dbReference>
<organism evidence="2 3">
    <name type="scientific">Vogesella fluminis</name>
    <dbReference type="NCBI Taxonomy" id="1069161"/>
    <lineage>
        <taxon>Bacteria</taxon>
        <taxon>Pseudomonadati</taxon>
        <taxon>Pseudomonadota</taxon>
        <taxon>Betaproteobacteria</taxon>
        <taxon>Neisseriales</taxon>
        <taxon>Chromobacteriaceae</taxon>
        <taxon>Vogesella</taxon>
    </lineage>
</organism>
<dbReference type="SUPFAM" id="SSF52540">
    <property type="entry name" value="P-loop containing nucleoside triphosphate hydrolases"/>
    <property type="match status" value="1"/>
</dbReference>
<dbReference type="EMBL" id="BMYP01000081">
    <property type="protein sequence ID" value="GHD82345.1"/>
    <property type="molecule type" value="Genomic_DNA"/>
</dbReference>
<evidence type="ECO:0000313" key="3">
    <source>
        <dbReference type="Proteomes" id="UP000662678"/>
    </source>
</evidence>
<name>A0ABQ3HCP6_9NEIS</name>
<proteinExistence type="predicted"/>
<dbReference type="RefSeq" id="WP_189354911.1">
    <property type="nucleotide sequence ID" value="NZ_BMYP01000081.1"/>
</dbReference>
<evidence type="ECO:0000259" key="1">
    <source>
        <dbReference type="Pfam" id="PF13476"/>
    </source>
</evidence>
<dbReference type="Gene3D" id="3.40.50.300">
    <property type="entry name" value="P-loop containing nucleotide triphosphate hydrolases"/>
    <property type="match status" value="1"/>
</dbReference>
<comment type="caution">
    <text evidence="2">The sequence shown here is derived from an EMBL/GenBank/DDBJ whole genome shotgun (WGS) entry which is preliminary data.</text>
</comment>
<dbReference type="InterPro" id="IPR027417">
    <property type="entry name" value="P-loop_NTPase"/>
</dbReference>
<dbReference type="InterPro" id="IPR038729">
    <property type="entry name" value="Rad50/SbcC_AAA"/>
</dbReference>
<protein>
    <recommendedName>
        <fullName evidence="1">Rad50/SbcC-type AAA domain-containing protein</fullName>
    </recommendedName>
</protein>